<comment type="caution">
    <text evidence="2">The sequence shown here is derived from an EMBL/GenBank/DDBJ whole genome shotgun (WGS) entry which is preliminary data.</text>
</comment>
<keyword evidence="1" id="KW-0175">Coiled coil</keyword>
<gene>
    <name evidence="2" type="ORF">DLAC_10838</name>
</gene>
<evidence type="ECO:0000313" key="3">
    <source>
        <dbReference type="Proteomes" id="UP000076078"/>
    </source>
</evidence>
<protein>
    <submittedName>
        <fullName evidence="2">Uncharacterized protein</fullName>
    </submittedName>
</protein>
<evidence type="ECO:0000256" key="1">
    <source>
        <dbReference type="SAM" id="Coils"/>
    </source>
</evidence>
<dbReference type="EMBL" id="LODT01000049">
    <property type="protein sequence ID" value="KYQ88662.1"/>
    <property type="molecule type" value="Genomic_DNA"/>
</dbReference>
<dbReference type="AlphaFoldDB" id="A0A151Z3W8"/>
<dbReference type="Proteomes" id="UP000076078">
    <property type="component" value="Unassembled WGS sequence"/>
</dbReference>
<dbReference type="InParanoid" id="A0A151Z3W8"/>
<sequence length="83" mass="10051">MSKVNKNEPNYENTILELKKELEILKNKRTEDEIKKGYLSLKIYHSIEFYEGNQDEDLEIFLKEFLCIMEFFKKNLQVFVVIL</sequence>
<name>A0A151Z3W8_TIELA</name>
<evidence type="ECO:0000313" key="2">
    <source>
        <dbReference type="EMBL" id="KYQ88662.1"/>
    </source>
</evidence>
<accession>A0A151Z3W8</accession>
<organism evidence="2 3">
    <name type="scientific">Tieghemostelium lacteum</name>
    <name type="common">Slime mold</name>
    <name type="synonym">Dictyostelium lacteum</name>
    <dbReference type="NCBI Taxonomy" id="361077"/>
    <lineage>
        <taxon>Eukaryota</taxon>
        <taxon>Amoebozoa</taxon>
        <taxon>Evosea</taxon>
        <taxon>Eumycetozoa</taxon>
        <taxon>Dictyostelia</taxon>
        <taxon>Dictyosteliales</taxon>
        <taxon>Raperosteliaceae</taxon>
        <taxon>Tieghemostelium</taxon>
    </lineage>
</organism>
<keyword evidence="3" id="KW-1185">Reference proteome</keyword>
<proteinExistence type="predicted"/>
<feature type="coiled-coil region" evidence="1">
    <location>
        <begin position="8"/>
        <end position="35"/>
    </location>
</feature>
<reference evidence="2 3" key="1">
    <citation type="submission" date="2015-12" db="EMBL/GenBank/DDBJ databases">
        <title>Dictyostelia acquired genes for synthesis and detection of signals that induce cell-type specialization by lateral gene transfer from prokaryotes.</title>
        <authorList>
            <person name="Gloeckner G."/>
            <person name="Schaap P."/>
        </authorList>
    </citation>
    <scope>NUCLEOTIDE SEQUENCE [LARGE SCALE GENOMIC DNA]</scope>
    <source>
        <strain evidence="2 3">TK</strain>
    </source>
</reference>